<keyword evidence="2" id="KW-1185">Reference proteome</keyword>
<evidence type="ECO:0000313" key="2">
    <source>
        <dbReference type="Proteomes" id="UP000008782"/>
    </source>
</evidence>
<dbReference type="Proteomes" id="UP000008782">
    <property type="component" value="Unassembled WGS sequence"/>
</dbReference>
<name>E3Q480_COLGM</name>
<proteinExistence type="predicted"/>
<evidence type="ECO:0000313" key="1">
    <source>
        <dbReference type="EMBL" id="EFQ25392.1"/>
    </source>
</evidence>
<organism evidence="2">
    <name type="scientific">Colletotrichum graminicola (strain M1.001 / M2 / FGSC 10212)</name>
    <name type="common">Maize anthracnose fungus</name>
    <name type="synonym">Glomerella graminicola</name>
    <dbReference type="NCBI Taxonomy" id="645133"/>
    <lineage>
        <taxon>Eukaryota</taxon>
        <taxon>Fungi</taxon>
        <taxon>Dikarya</taxon>
        <taxon>Ascomycota</taxon>
        <taxon>Pezizomycotina</taxon>
        <taxon>Sordariomycetes</taxon>
        <taxon>Hypocreomycetidae</taxon>
        <taxon>Glomerellales</taxon>
        <taxon>Glomerellaceae</taxon>
        <taxon>Colletotrichum</taxon>
        <taxon>Colletotrichum graminicola species complex</taxon>
    </lineage>
</organism>
<dbReference type="VEuPathDB" id="FungiDB:GLRG_00536"/>
<accession>E3Q480</accession>
<sequence length="130" mass="13974">MTEASANLIDTAAPSLRPARSLSNLATRLALHSGNEQVLVGFVGTVSSAPPSVNDRFITLDPATIEAEKEQDSALAQWAALDALLAWLSRLHPIIAMVVFESCIGMFMGPHGSYAKAILTVCDFMFGLWR</sequence>
<dbReference type="AlphaFoldDB" id="E3Q480"/>
<reference evidence="2" key="1">
    <citation type="journal article" date="2012" name="Nat. Genet.">
        <title>Lifestyle transitions in plant pathogenic Colletotrichum fungi deciphered by genome and transcriptome analyses.</title>
        <authorList>
            <person name="O'Connell R.J."/>
            <person name="Thon M.R."/>
            <person name="Hacquard S."/>
            <person name="Amyotte S.G."/>
            <person name="Kleemann J."/>
            <person name="Torres M.F."/>
            <person name="Damm U."/>
            <person name="Buiate E.A."/>
            <person name="Epstein L."/>
            <person name="Alkan N."/>
            <person name="Altmueller J."/>
            <person name="Alvarado-Balderrama L."/>
            <person name="Bauser C.A."/>
            <person name="Becker C."/>
            <person name="Birren B.W."/>
            <person name="Chen Z."/>
            <person name="Choi J."/>
            <person name="Crouch J.A."/>
            <person name="Duvick J.P."/>
            <person name="Farman M.A."/>
            <person name="Gan P."/>
            <person name="Heiman D."/>
            <person name="Henrissat B."/>
            <person name="Howard R.J."/>
            <person name="Kabbage M."/>
            <person name="Koch C."/>
            <person name="Kracher B."/>
            <person name="Kubo Y."/>
            <person name="Law A.D."/>
            <person name="Lebrun M.-H."/>
            <person name="Lee Y.-H."/>
            <person name="Miyara I."/>
            <person name="Moore N."/>
            <person name="Neumann U."/>
            <person name="Nordstroem K."/>
            <person name="Panaccione D.G."/>
            <person name="Panstruga R."/>
            <person name="Place M."/>
            <person name="Proctor R.H."/>
            <person name="Prusky D."/>
            <person name="Rech G."/>
            <person name="Reinhardt R."/>
            <person name="Rollins J.A."/>
            <person name="Rounsley S."/>
            <person name="Schardl C.L."/>
            <person name="Schwartz D.C."/>
            <person name="Shenoy N."/>
            <person name="Shirasu K."/>
            <person name="Sikhakolli U.R."/>
            <person name="Stueber K."/>
            <person name="Sukno S.A."/>
            <person name="Sweigard J.A."/>
            <person name="Takano Y."/>
            <person name="Takahara H."/>
            <person name="Trail F."/>
            <person name="van der Does H.C."/>
            <person name="Voll L.M."/>
            <person name="Will I."/>
            <person name="Young S."/>
            <person name="Zeng Q."/>
            <person name="Zhang J."/>
            <person name="Zhou S."/>
            <person name="Dickman M.B."/>
            <person name="Schulze-Lefert P."/>
            <person name="Ver Loren van Themaat E."/>
            <person name="Ma L.-J."/>
            <person name="Vaillancourt L.J."/>
        </authorList>
    </citation>
    <scope>NUCLEOTIDE SEQUENCE [LARGE SCALE GENOMIC DNA]</scope>
    <source>
        <strain evidence="2">M1.001 / M2 / FGSC 10212</strain>
    </source>
</reference>
<dbReference type="EMBL" id="GG697332">
    <property type="protein sequence ID" value="EFQ25392.1"/>
    <property type="molecule type" value="Genomic_DNA"/>
</dbReference>
<dbReference type="GeneID" id="24405901"/>
<dbReference type="RefSeq" id="XP_008089412.1">
    <property type="nucleotide sequence ID" value="XM_008091221.1"/>
</dbReference>
<gene>
    <name evidence="1" type="ORF">GLRG_00536</name>
</gene>
<protein>
    <submittedName>
        <fullName evidence="1">Uncharacterized protein</fullName>
    </submittedName>
</protein>
<dbReference type="HOGENOM" id="CLU_1938004_0_0_1"/>